<feature type="signal peptide" evidence="1">
    <location>
        <begin position="1"/>
        <end position="21"/>
    </location>
</feature>
<dbReference type="Proteomes" id="UP000761423">
    <property type="component" value="Unassembled WGS sequence"/>
</dbReference>
<keyword evidence="1" id="KW-0732">Signal</keyword>
<dbReference type="RefSeq" id="WP_166237234.1">
    <property type="nucleotide sequence ID" value="NZ_JAAJBV010000008.1"/>
</dbReference>
<evidence type="ECO:0000256" key="1">
    <source>
        <dbReference type="SAM" id="SignalP"/>
    </source>
</evidence>
<name>A0ABX0IDS3_9FLAO</name>
<feature type="chain" id="PRO_5045617685" description="Outer membrane protein beta-barrel domain-containing protein" evidence="1">
    <location>
        <begin position="22"/>
        <end position="216"/>
    </location>
</feature>
<proteinExistence type="predicted"/>
<keyword evidence="3" id="KW-1185">Reference proteome</keyword>
<accession>A0ABX0IDS3</accession>
<evidence type="ECO:0000313" key="3">
    <source>
        <dbReference type="Proteomes" id="UP000761423"/>
    </source>
</evidence>
<gene>
    <name evidence="2" type="ORF">G4L40_10895</name>
</gene>
<evidence type="ECO:0008006" key="4">
    <source>
        <dbReference type="Google" id="ProtNLM"/>
    </source>
</evidence>
<sequence>MTNIKLFLLIFALTLSSFAFCQQKKNLFLRGKVLGAPIIEDNWILNGTLGIEYEFIKNHSFGIDYIYFQEWKEYDTPDDQNTGIYGTEQSLTYLGDYRFYFQPFKSKSEFDRFYLSLYYKHTSRKLKNDADLEYSDNTRISGNYKFDDIGTALGYHFSFNPNNDKIGIDFNIGISRRFKNENYLLYVNENLIENIENKKSSEWKPSIRLNFYFKLF</sequence>
<organism evidence="2 3">
    <name type="scientific">Flavobacterium celericrescens</name>
    <dbReference type="NCBI Taxonomy" id="2709780"/>
    <lineage>
        <taxon>Bacteria</taxon>
        <taxon>Pseudomonadati</taxon>
        <taxon>Bacteroidota</taxon>
        <taxon>Flavobacteriia</taxon>
        <taxon>Flavobacteriales</taxon>
        <taxon>Flavobacteriaceae</taxon>
        <taxon>Flavobacterium</taxon>
    </lineage>
</organism>
<dbReference type="EMBL" id="JAAJBV010000008">
    <property type="protein sequence ID" value="NHM05212.1"/>
    <property type="molecule type" value="Genomic_DNA"/>
</dbReference>
<evidence type="ECO:0000313" key="2">
    <source>
        <dbReference type="EMBL" id="NHM05212.1"/>
    </source>
</evidence>
<protein>
    <recommendedName>
        <fullName evidence="4">Outer membrane protein beta-barrel domain-containing protein</fullName>
    </recommendedName>
</protein>
<reference evidence="2 3" key="1">
    <citation type="submission" date="2020-02" db="EMBL/GenBank/DDBJ databases">
        <authorList>
            <person name="Chen W.-M."/>
        </authorList>
    </citation>
    <scope>NUCLEOTIDE SEQUENCE [LARGE SCALE GENOMIC DNA]</scope>
    <source>
        <strain evidence="2 3">TWA-26</strain>
    </source>
</reference>
<comment type="caution">
    <text evidence="2">The sequence shown here is derived from an EMBL/GenBank/DDBJ whole genome shotgun (WGS) entry which is preliminary data.</text>
</comment>